<feature type="repeat" description="TPR" evidence="4">
    <location>
        <begin position="475"/>
        <end position="508"/>
    </location>
</feature>
<dbReference type="GO" id="GO:0005829">
    <property type="term" value="C:cytosol"/>
    <property type="evidence" value="ECO:0007669"/>
    <property type="project" value="TreeGrafter"/>
</dbReference>
<dbReference type="PANTHER" id="PTHR10271">
    <property type="entry name" value="INTERFERON-INDUCED PROTEIN WITH TETRATRICOPEPTIDE REPEATS"/>
    <property type="match status" value="1"/>
</dbReference>
<evidence type="ECO:0000256" key="4">
    <source>
        <dbReference type="PROSITE-ProRule" id="PRU00339"/>
    </source>
</evidence>
<dbReference type="InterPro" id="IPR011990">
    <property type="entry name" value="TPR-like_helical_dom_sf"/>
</dbReference>
<dbReference type="Pfam" id="PF13424">
    <property type="entry name" value="TPR_12"/>
    <property type="match status" value="1"/>
</dbReference>
<dbReference type="Pfam" id="PF13181">
    <property type="entry name" value="TPR_8"/>
    <property type="match status" value="2"/>
</dbReference>
<dbReference type="PANTHER" id="PTHR10271:SF29">
    <property type="entry name" value="INTERFERON-INDUCED PROTEIN WITH TETRATRICOPEPTIDE REPEATS-RELATED"/>
    <property type="match status" value="1"/>
</dbReference>
<evidence type="ECO:0000313" key="5">
    <source>
        <dbReference type="EMBL" id="KAG9267711.1"/>
    </source>
</evidence>
<dbReference type="SMART" id="SM00028">
    <property type="entry name" value="TPR"/>
    <property type="match status" value="6"/>
</dbReference>
<keyword evidence="1" id="KW-0677">Repeat</keyword>
<keyword evidence="2 4" id="KW-0802">TPR repeat</keyword>
<evidence type="ECO:0000256" key="2">
    <source>
        <dbReference type="ARBA" id="ARBA00022803"/>
    </source>
</evidence>
<protein>
    <submittedName>
        <fullName evidence="5">Interferon-induced protein with tetratricopeptide repeats 1B-like</fullName>
    </submittedName>
</protein>
<gene>
    <name evidence="5" type="primary">IFIT1B</name>
    <name evidence="5" type="ORF">AMEX_G18578</name>
</gene>
<proteinExistence type="inferred from homology"/>
<organism evidence="5 6">
    <name type="scientific">Astyanax mexicanus</name>
    <name type="common">Blind cave fish</name>
    <name type="synonym">Astyanax fasciatus mexicanus</name>
    <dbReference type="NCBI Taxonomy" id="7994"/>
    <lineage>
        <taxon>Eukaryota</taxon>
        <taxon>Metazoa</taxon>
        <taxon>Chordata</taxon>
        <taxon>Craniata</taxon>
        <taxon>Vertebrata</taxon>
        <taxon>Euteleostomi</taxon>
        <taxon>Actinopterygii</taxon>
        <taxon>Neopterygii</taxon>
        <taxon>Teleostei</taxon>
        <taxon>Ostariophysi</taxon>
        <taxon>Characiformes</taxon>
        <taxon>Characoidei</taxon>
        <taxon>Acestrorhamphidae</taxon>
        <taxon>Acestrorhamphinae</taxon>
        <taxon>Astyanax</taxon>
    </lineage>
</organism>
<dbReference type="InterPro" id="IPR019734">
    <property type="entry name" value="TPR_rpt"/>
</dbReference>
<comment type="caution">
    <text evidence="5">The sequence shown here is derived from an EMBL/GenBank/DDBJ whole genome shotgun (WGS) entry which is preliminary data.</text>
</comment>
<evidence type="ECO:0000256" key="3">
    <source>
        <dbReference type="ARBA" id="ARBA00038336"/>
    </source>
</evidence>
<dbReference type="Gene3D" id="1.25.40.10">
    <property type="entry name" value="Tetratricopeptide repeat domain"/>
    <property type="match status" value="3"/>
</dbReference>
<dbReference type="SUPFAM" id="SSF48452">
    <property type="entry name" value="TPR-like"/>
    <property type="match status" value="2"/>
</dbReference>
<name>A0A8T2LFM4_ASTMX</name>
<dbReference type="AlphaFoldDB" id="A0A8T2LFM4"/>
<evidence type="ECO:0000313" key="6">
    <source>
        <dbReference type="Proteomes" id="UP000752171"/>
    </source>
</evidence>
<dbReference type="EMBL" id="JAICCE010000015">
    <property type="protein sequence ID" value="KAG9267711.1"/>
    <property type="molecule type" value="Genomic_DNA"/>
</dbReference>
<dbReference type="PROSITE" id="PS50005">
    <property type="entry name" value="TPR"/>
    <property type="match status" value="1"/>
</dbReference>
<sequence>MLFKCPDWYTFSSSFRSYFLSVPLSWQFFDRKAEISMTQATFLEAELQQLECHFTWELKKEDTDITEVLNRLENHETLCFGGKAGLAQTYNSLAYVKYLLGSSTEALTHLQKSMELTREFHKDNCDKWLIVIYGNLAWLHHHMKDYSECENYLQKLREIAEKFPPDSPSTLHHEVLGEKAWALFKFSFHFYERAKDCFKKALELEPTNPSWNTGYAFVLHRTEKNVSFSSADESPTIQQLHLAIDTDPENDELKALLALRLGKFGQFDEAESLVEKALEGSPNAPNVIRYVGKFLRIYGCVDRSIDVLKRVLESFPNSGFLHHQIALSYKLALCYKKKISLQKAVGRDSSSVASEIQRLRRQCICHLEEATTLKGCFINAMMELAIQYGEDGMLDRAEKLFEETLQMAIEKNEFLQQVYLYYGEFLQYRKRCLPLAINCYKECLKMNHKKIDGKRSAKNLNKIADRYLSKNPNDSRAWGILGFIHKVKGENSEAIKCYEKALQYKDNDEYLSALCELQLNLKK</sequence>
<accession>A0A8T2LFM4</accession>
<dbReference type="FunFam" id="1.25.40.10:FF:000032">
    <property type="entry name" value="Interferon-induced protein with tetratricopeptide repeats 5"/>
    <property type="match status" value="1"/>
</dbReference>
<dbReference type="GO" id="GO:0051607">
    <property type="term" value="P:defense response to virus"/>
    <property type="evidence" value="ECO:0007669"/>
    <property type="project" value="TreeGrafter"/>
</dbReference>
<dbReference type="Proteomes" id="UP000752171">
    <property type="component" value="Unassembled WGS sequence"/>
</dbReference>
<comment type="similarity">
    <text evidence="3">Belongs to the IFIT family.</text>
</comment>
<evidence type="ECO:0000256" key="1">
    <source>
        <dbReference type="ARBA" id="ARBA00022737"/>
    </source>
</evidence>
<reference evidence="5 6" key="1">
    <citation type="submission" date="2021-07" db="EMBL/GenBank/DDBJ databases">
        <authorList>
            <person name="Imarazene B."/>
            <person name="Zahm M."/>
            <person name="Klopp C."/>
            <person name="Cabau C."/>
            <person name="Beille S."/>
            <person name="Jouanno E."/>
            <person name="Castinel A."/>
            <person name="Lluch J."/>
            <person name="Gil L."/>
            <person name="Kuchtly C."/>
            <person name="Lopez Roques C."/>
            <person name="Donnadieu C."/>
            <person name="Parrinello H."/>
            <person name="Journot L."/>
            <person name="Du K."/>
            <person name="Schartl M."/>
            <person name="Retaux S."/>
            <person name="Guiguen Y."/>
        </authorList>
    </citation>
    <scope>NUCLEOTIDE SEQUENCE [LARGE SCALE GENOMIC DNA]</scope>
    <source>
        <strain evidence="5">Pach_M1</strain>
        <tissue evidence="5">Testis</tissue>
    </source>
</reference>